<gene>
    <name evidence="1" type="ORF">C8D94_104237</name>
</gene>
<name>A0A370Q916_9FLAO</name>
<dbReference type="RefSeq" id="WP_115124272.1">
    <property type="nucleotide sequence ID" value="NZ_QRAO01000004.1"/>
</dbReference>
<evidence type="ECO:0000313" key="2">
    <source>
        <dbReference type="Proteomes" id="UP000255317"/>
    </source>
</evidence>
<dbReference type="EMBL" id="QRAO01000004">
    <property type="protein sequence ID" value="RDK84862.1"/>
    <property type="molecule type" value="Genomic_DNA"/>
</dbReference>
<proteinExistence type="predicted"/>
<keyword evidence="2" id="KW-1185">Reference proteome</keyword>
<dbReference type="OrthoDB" id="1005072at2"/>
<dbReference type="InterPro" id="IPR021272">
    <property type="entry name" value="DUF2851"/>
</dbReference>
<comment type="caution">
    <text evidence="1">The sequence shown here is derived from an EMBL/GenBank/DDBJ whole genome shotgun (WGS) entry which is preliminary data.</text>
</comment>
<accession>A0A370Q916</accession>
<evidence type="ECO:0000313" key="1">
    <source>
        <dbReference type="EMBL" id="RDK84862.1"/>
    </source>
</evidence>
<dbReference type="Proteomes" id="UP000255317">
    <property type="component" value="Unassembled WGS sequence"/>
</dbReference>
<sequence length="423" mass="48834">MKEDFLHYVWKYQKIDTLHLATVTGETVLVIHPGQHNYNSGPDFFNAQVKIDGQLWAGNVEIHLKSSDWYAHGHEADPAYDNTILHVVWEHDTEVYSKNQKPIDTLELKDVVDNSALKKYRYLFSAQQRWINCERQYSSVDPFVLQNWLERLYLERLQQKSEVILKLLEQNNNHWEAVLFQMLAKNFGLKVNGESFFSIASSVPFSIVQKCRYILEDLEALLYGQAGLLPEPTTDAYVANLQQKYTYLAHKFKLDNSTVIAPKFFRLRPPNFPTIRLSQLAMLYHGNTHLFSAIIEAGTKETFYGILRCKASSYWDTHYNFGVEGSKRAKKLTNNFMDLLLINTILPIKFCYAQGMGKDISETLLQLTASVQKEENTIVKRFNKLKPMANNAMDSQALLQLKKYYCDQNKCLDCAVGNSILKN</sequence>
<reference evidence="1 2" key="1">
    <citation type="submission" date="2018-07" db="EMBL/GenBank/DDBJ databases">
        <title>Genomic Encyclopedia of Type Strains, Phase IV (KMG-IV): sequencing the most valuable type-strain genomes for metagenomic binning, comparative biology and taxonomic classification.</title>
        <authorList>
            <person name="Goeker M."/>
        </authorList>
    </citation>
    <scope>NUCLEOTIDE SEQUENCE [LARGE SCALE GENOMIC DNA]</scope>
    <source>
        <strain evidence="1 2">DSM 101478</strain>
    </source>
</reference>
<protein>
    <submittedName>
        <fullName evidence="1">Uncharacterized protein DUF2851</fullName>
    </submittedName>
</protein>
<dbReference type="AlphaFoldDB" id="A0A370Q916"/>
<dbReference type="Pfam" id="PF11013">
    <property type="entry name" value="DUF2851"/>
    <property type="match status" value="1"/>
</dbReference>
<organism evidence="1 2">
    <name type="scientific">Marinirhabdus gelatinilytica</name>
    <dbReference type="NCBI Taxonomy" id="1703343"/>
    <lineage>
        <taxon>Bacteria</taxon>
        <taxon>Pseudomonadati</taxon>
        <taxon>Bacteroidota</taxon>
        <taxon>Flavobacteriia</taxon>
        <taxon>Flavobacteriales</taxon>
        <taxon>Flavobacteriaceae</taxon>
    </lineage>
</organism>